<evidence type="ECO:0000256" key="5">
    <source>
        <dbReference type="ARBA" id="ARBA00022801"/>
    </source>
</evidence>
<dbReference type="GO" id="GO:0006631">
    <property type="term" value="P:fatty acid metabolic process"/>
    <property type="evidence" value="ECO:0007669"/>
    <property type="project" value="UniProtKB-KW"/>
</dbReference>
<dbReference type="PANTHER" id="PTHR10655:SF17">
    <property type="entry name" value="LYSOPHOSPHOLIPASE-LIKE PROTEIN 1"/>
    <property type="match status" value="1"/>
</dbReference>
<dbReference type="InterPro" id="IPR050565">
    <property type="entry name" value="LYPA1-2/EST-like"/>
</dbReference>
<dbReference type="EC" id="3.1.2.22" evidence="2"/>
<dbReference type="AlphaFoldDB" id="A0A0A2W528"/>
<dbReference type="Gene3D" id="3.40.50.1820">
    <property type="entry name" value="alpha/beta hydrolase"/>
    <property type="match status" value="1"/>
</dbReference>
<comment type="function">
    <text evidence="7">Hydrolyzes fatty acids from S-acylated cysteine residues in proteins with a strong preference for palmitoylated G-alpha proteins over other acyl substrates. Mediates the deacylation of G-alpha proteins such as GPA1 in vivo, but has weak or no activity toward palmitoylated Ras proteins. Has weak lysophospholipase activity in vitro; however such activity may not exist in vivo.</text>
</comment>
<keyword evidence="6" id="KW-0276">Fatty acid metabolism</keyword>
<dbReference type="PANTHER" id="PTHR10655">
    <property type="entry name" value="LYSOPHOSPHOLIPASE-RELATED"/>
    <property type="match status" value="1"/>
</dbReference>
<reference evidence="11 12" key="1">
    <citation type="submission" date="2012-10" db="EMBL/GenBank/DDBJ databases">
        <title>Genome sequencing and analysis of entomopathogenic fungi Beauveria bassiana D1-5.</title>
        <authorList>
            <person name="Li Q."/>
            <person name="Wang L."/>
            <person name="Zhang Z."/>
            <person name="Wang Q."/>
            <person name="Ren J."/>
            <person name="Wang M."/>
            <person name="Xu W."/>
            <person name="Wang J."/>
            <person name="Lu Y."/>
            <person name="Du Q."/>
            <person name="Sun Z."/>
        </authorList>
    </citation>
    <scope>NUCLEOTIDE SEQUENCE [LARGE SCALE GENOMIC DNA]</scope>
    <source>
        <strain evidence="11 12">D1-5</strain>
    </source>
</reference>
<evidence type="ECO:0000256" key="9">
    <source>
        <dbReference type="ARBA" id="ARBA00047337"/>
    </source>
</evidence>
<evidence type="ECO:0000256" key="2">
    <source>
        <dbReference type="ARBA" id="ARBA00012423"/>
    </source>
</evidence>
<dbReference type="HOGENOM" id="CLU_049413_5_2_1"/>
<accession>A0A0A2W528</accession>
<evidence type="ECO:0000313" key="12">
    <source>
        <dbReference type="Proteomes" id="UP000030106"/>
    </source>
</evidence>
<sequence>MVIPMQRRIVVSINQEKAMKHDHFVVQSPAAPASQLILLCHGVGDTAKAMGEIGSWFAPEFPDALVVSLSGPAESGAGREWFSVAGVTEENRQQRVDAVMPAFIETVRYWQQQSGVPPTATALIGFSQGAIMALESIKAQPGLAARVIAFSGRYAVLPQQASTSTTIHLIHGDNDKVIHATHAVDAAEKLLSLGGDVTLDLIDSLGHAIDDRSMKAALDHLRYTVPKHYFDEALSGGAPKDDDLIELL</sequence>
<keyword evidence="5" id="KW-0378">Hydrolase</keyword>
<protein>
    <recommendedName>
        <fullName evidence="3">Acyl-protein thioesterase 1</fullName>
        <ecNumber evidence="2">3.1.2.22</ecNumber>
    </recommendedName>
    <alternativeName>
        <fullName evidence="8">Palmitoyl-protein hydrolase</fullName>
    </alternativeName>
</protein>
<dbReference type="GO" id="GO:0008474">
    <property type="term" value="F:palmitoyl-(protein) hydrolase activity"/>
    <property type="evidence" value="ECO:0007669"/>
    <property type="project" value="UniProtKB-EC"/>
</dbReference>
<organism evidence="11 12">
    <name type="scientific">Beauveria bassiana D1-5</name>
    <dbReference type="NCBI Taxonomy" id="1245745"/>
    <lineage>
        <taxon>Eukaryota</taxon>
        <taxon>Fungi</taxon>
        <taxon>Dikarya</taxon>
        <taxon>Ascomycota</taxon>
        <taxon>Pezizomycotina</taxon>
        <taxon>Sordariomycetes</taxon>
        <taxon>Hypocreomycetidae</taxon>
        <taxon>Hypocreales</taxon>
        <taxon>Cordycipitaceae</taxon>
        <taxon>Beauveria</taxon>
    </lineage>
</organism>
<evidence type="ECO:0000313" key="11">
    <source>
        <dbReference type="EMBL" id="KGQ13767.1"/>
    </source>
</evidence>
<comment type="catalytic activity">
    <reaction evidence="9">
        <text>S-hexadecanoyl-L-cysteinyl-[protein] + H2O = L-cysteinyl-[protein] + hexadecanoate + H(+)</text>
        <dbReference type="Rhea" id="RHEA:19233"/>
        <dbReference type="Rhea" id="RHEA-COMP:10131"/>
        <dbReference type="Rhea" id="RHEA-COMP:11032"/>
        <dbReference type="ChEBI" id="CHEBI:7896"/>
        <dbReference type="ChEBI" id="CHEBI:15377"/>
        <dbReference type="ChEBI" id="CHEBI:15378"/>
        <dbReference type="ChEBI" id="CHEBI:29950"/>
        <dbReference type="ChEBI" id="CHEBI:74151"/>
        <dbReference type="EC" id="3.1.2.22"/>
    </reaction>
</comment>
<evidence type="ECO:0000256" key="4">
    <source>
        <dbReference type="ARBA" id="ARBA00022487"/>
    </source>
</evidence>
<evidence type="ECO:0000256" key="8">
    <source>
        <dbReference type="ARBA" id="ARBA00031195"/>
    </source>
</evidence>
<keyword evidence="6" id="KW-0443">Lipid metabolism</keyword>
<gene>
    <name evidence="11" type="ORF">BBAD15_g248</name>
</gene>
<dbReference type="Pfam" id="PF02230">
    <property type="entry name" value="Abhydrolase_2"/>
    <property type="match status" value="1"/>
</dbReference>
<proteinExistence type="inferred from homology"/>
<dbReference type="InterPro" id="IPR029058">
    <property type="entry name" value="AB_hydrolase_fold"/>
</dbReference>
<evidence type="ECO:0000256" key="3">
    <source>
        <dbReference type="ARBA" id="ARBA00014923"/>
    </source>
</evidence>
<evidence type="ECO:0000256" key="6">
    <source>
        <dbReference type="ARBA" id="ARBA00022832"/>
    </source>
</evidence>
<comment type="similarity">
    <text evidence="1">Belongs to the AB hydrolase superfamily. AB hydrolase 2 family.</text>
</comment>
<evidence type="ECO:0000259" key="10">
    <source>
        <dbReference type="Pfam" id="PF02230"/>
    </source>
</evidence>
<dbReference type="GO" id="GO:0052689">
    <property type="term" value="F:carboxylic ester hydrolase activity"/>
    <property type="evidence" value="ECO:0007669"/>
    <property type="project" value="UniProtKB-KW"/>
</dbReference>
<keyword evidence="4" id="KW-0719">Serine esterase</keyword>
<dbReference type="SUPFAM" id="SSF53474">
    <property type="entry name" value="alpha/beta-Hydrolases"/>
    <property type="match status" value="1"/>
</dbReference>
<name>A0A0A2W528_BEABA</name>
<feature type="domain" description="Phospholipase/carboxylesterase/thioesterase" evidence="10">
    <location>
        <begin position="21"/>
        <end position="224"/>
    </location>
</feature>
<dbReference type="InterPro" id="IPR003140">
    <property type="entry name" value="PLipase/COase/thioEstase"/>
</dbReference>
<comment type="caution">
    <text evidence="11">The sequence shown here is derived from an EMBL/GenBank/DDBJ whole genome shotgun (WGS) entry which is preliminary data.</text>
</comment>
<dbReference type="NCBIfam" id="NF008525">
    <property type="entry name" value="PRK11460.1"/>
    <property type="match status" value="1"/>
</dbReference>
<dbReference type="Proteomes" id="UP000030106">
    <property type="component" value="Unassembled WGS sequence"/>
</dbReference>
<evidence type="ECO:0000256" key="1">
    <source>
        <dbReference type="ARBA" id="ARBA00006499"/>
    </source>
</evidence>
<dbReference type="EMBL" id="ANFO01000023">
    <property type="protein sequence ID" value="KGQ13767.1"/>
    <property type="molecule type" value="Genomic_DNA"/>
</dbReference>
<evidence type="ECO:0000256" key="7">
    <source>
        <dbReference type="ARBA" id="ARBA00029392"/>
    </source>
</evidence>
<dbReference type="STRING" id="1245745.A0A0A2W528"/>